<dbReference type="Gene3D" id="2.60.120.200">
    <property type="match status" value="1"/>
</dbReference>
<dbReference type="PROSITE" id="PS00232">
    <property type="entry name" value="CADHERIN_1"/>
    <property type="match status" value="6"/>
</dbReference>
<feature type="domain" description="EGF-like" evidence="29">
    <location>
        <begin position="1298"/>
        <end position="1356"/>
    </location>
</feature>
<dbReference type="InterPro" id="IPR000203">
    <property type="entry name" value="GPS"/>
</dbReference>
<dbReference type="CDD" id="cd00110">
    <property type="entry name" value="LamG"/>
    <property type="match status" value="1"/>
</dbReference>
<evidence type="ECO:0000256" key="2">
    <source>
        <dbReference type="ARBA" id="ARBA00004651"/>
    </source>
</evidence>
<reference evidence="35" key="1">
    <citation type="submission" date="2025-08" db="UniProtKB">
        <authorList>
            <consortium name="Ensembl"/>
        </authorList>
    </citation>
    <scope>IDENTIFICATION</scope>
</reference>
<dbReference type="FunFam" id="2.60.40.60:FF:000013">
    <property type="entry name" value="Cadherin EGF LAG seven-pass G-type receptor"/>
    <property type="match status" value="1"/>
</dbReference>
<dbReference type="Pfam" id="PF16489">
    <property type="entry name" value="GAIN"/>
    <property type="match status" value="1"/>
</dbReference>
<keyword evidence="10" id="KW-0677">Repeat</keyword>
<dbReference type="GO" id="GO:0007399">
    <property type="term" value="P:nervous system development"/>
    <property type="evidence" value="ECO:0007669"/>
    <property type="project" value="UniProtKB-ARBA"/>
</dbReference>
<feature type="domain" description="GAIN-B" evidence="31">
    <location>
        <begin position="2218"/>
        <end position="2382"/>
    </location>
</feature>
<gene>
    <name evidence="35" type="primary">celsr1a</name>
</gene>
<keyword evidence="7" id="KW-0597">Phosphoprotein</keyword>
<keyword evidence="11 22" id="KW-0106">Calcium</keyword>
<evidence type="ECO:0000256" key="8">
    <source>
        <dbReference type="ARBA" id="ARBA00022692"/>
    </source>
</evidence>
<evidence type="ECO:0000259" key="28">
    <source>
        <dbReference type="PROSITE" id="PS50025"/>
    </source>
</evidence>
<feature type="domain" description="G-protein coupled receptors family 2 profile 2" evidence="33">
    <location>
        <begin position="2389"/>
        <end position="2624"/>
    </location>
</feature>
<dbReference type="InterPro" id="IPR036445">
    <property type="entry name" value="GPCR_2_extracell_dom_sf"/>
</dbReference>
<dbReference type="GO" id="GO:0009952">
    <property type="term" value="P:anterior/posterior pattern specification"/>
    <property type="evidence" value="ECO:0007669"/>
    <property type="project" value="UniProtKB-ARBA"/>
</dbReference>
<dbReference type="GO" id="GO:0007166">
    <property type="term" value="P:cell surface receptor signaling pathway"/>
    <property type="evidence" value="ECO:0007669"/>
    <property type="project" value="InterPro"/>
</dbReference>
<dbReference type="InterPro" id="IPR015919">
    <property type="entry name" value="Cadherin-like_sf"/>
</dbReference>
<keyword evidence="17" id="KW-0325">Glycoprotein</keyword>
<evidence type="ECO:0000313" key="36">
    <source>
        <dbReference type="Proteomes" id="UP000472260"/>
    </source>
</evidence>
<dbReference type="CDD" id="cd00054">
    <property type="entry name" value="EGF_CA"/>
    <property type="match status" value="4"/>
</dbReference>
<evidence type="ECO:0000256" key="10">
    <source>
        <dbReference type="ARBA" id="ARBA00022737"/>
    </source>
</evidence>
<dbReference type="FunFam" id="2.60.40.60:FF:000038">
    <property type="entry name" value="Cadherin EGF LAG seven-pass G-type receptor 3"/>
    <property type="match status" value="1"/>
</dbReference>
<feature type="domain" description="Cadherin" evidence="34">
    <location>
        <begin position="995"/>
        <end position="1096"/>
    </location>
</feature>
<dbReference type="PROSITE" id="PS50261">
    <property type="entry name" value="G_PROTEIN_RECEP_F2_4"/>
    <property type="match status" value="1"/>
</dbReference>
<feature type="domain" description="Cadherin" evidence="34">
    <location>
        <begin position="365"/>
        <end position="472"/>
    </location>
</feature>
<feature type="domain" description="EGF-like" evidence="29">
    <location>
        <begin position="1857"/>
        <end position="1890"/>
    </location>
</feature>
<accession>A0A671KXK0</accession>
<evidence type="ECO:0000256" key="11">
    <source>
        <dbReference type="ARBA" id="ARBA00022837"/>
    </source>
</evidence>
<dbReference type="InterPro" id="IPR032471">
    <property type="entry name" value="AGRL2-4_GAIN_subdom_A"/>
</dbReference>
<feature type="domain" description="Laminin EGF-like" evidence="30">
    <location>
        <begin position="1988"/>
        <end position="2035"/>
    </location>
</feature>
<dbReference type="PROSITE" id="PS01248">
    <property type="entry name" value="EGF_LAM_1"/>
    <property type="match status" value="1"/>
</dbReference>
<dbReference type="SUPFAM" id="SSF57196">
    <property type="entry name" value="EGF/Laminin"/>
    <property type="match status" value="3"/>
</dbReference>
<dbReference type="InterPro" id="IPR001791">
    <property type="entry name" value="Laminin_G"/>
</dbReference>
<dbReference type="PROSITE" id="PS50025">
    <property type="entry name" value="LAM_G_DOMAIN"/>
    <property type="match status" value="1"/>
</dbReference>
<dbReference type="FunFam" id="2.60.40.60:FF:000010">
    <property type="entry name" value="Cadherin EGF LAG seven-pass G-type receptor 3"/>
    <property type="match status" value="2"/>
</dbReference>
<feature type="domain" description="Cadherin" evidence="34">
    <location>
        <begin position="1119"/>
        <end position="1219"/>
    </location>
</feature>
<dbReference type="CDD" id="cd00055">
    <property type="entry name" value="EGF_Lam"/>
    <property type="match status" value="2"/>
</dbReference>
<sequence>MDLVMCWLLWVHLLLCAPLMGCFDLHLSETLRSGAVLTNLSLGPGWTYKIDRTLTSKYIGNFIKVDWRDGVVRLKGEVDCARAPHSALPLYFKIQSLTTEGLVNAHFKVFVHGRNCVFKYKRKRVTKPDISVDCIYNLGLTSCFSPGDLLLSFKDYLPVFTRNSGVFITSCTSDHLNVFVRNGTLLVKDAYCSETDLRRLKETIRCAFHDSNGELLSMCLKLRFASVQTSLLHSAQHVSNQWKPRLKRAVNSAPLFQLPNYQVSVPENEPAGTRVITLKATDSDPGEAGKIEYGMEALFDSRSNDFFRIDPQTGSIETVQPLDREVKDTHVFKVTATDNGAPRRTTTSYLTVTVSDTNDHGPVFEQNEYRVRIRENVEVGFEVITVRATDGDAPSNANMIYRIVNGEGVNSGFEIDSRNGLVKIRVRPDRETMAQYQLIVEANDQGRDPGPRSATTTVHITVEDENDNYPQFSEKRYVVQVPENVSVNTKVAQVEATDRDEGNNAKVHYSIISGNVKGQFFIHTPTGAIDVINPLDYEMIREYNLRIKAQDGGRPPLINGTGIVVIQVVDVNDNAPMFVSTPFQATVLENVPIGYSVIHIQAIDSDSGENARLDYSLTDTTPGFPFTINNSTGWITVSTELDRETTEYYTFGVEARDNGVPVMSSSASVSITVLDVNDNIPTFTEKLYSLKINEDAVVGTSVLTVTALDRDVNSVVTYQISSGNTRNRFAITSQSGGGLITLALPLDYKQERQYVLTITASDGTRFDTSQVFINVTDANTHRPVFQSASYHQTFSEDRPIGSTVVVISATDEDTGENARITYIMEDNVPQFKIDPDTGAITTQMEIDYEDQASYTLAIIARDNGIPQKSDTTYVEIIVLDANDNTPQFGRDKYQGTVFEDAPVFTSVLQISASDRDSGSNGRVSYTFQGGDDGEGDFMIEQYSGIIRTQRKLDRENVPVYNLKAYAVDRGVPPLKAAVEVQISVLDINDNAPVFEKDELFIYIKENSPVDSVVARINAMDPDEGTNAQILYQIVEGNIPEVFDLDIFTGDLKALVDLDYETKMEYVIVVQATSAPLVSRATVHIRLIDVNDNDPVLQNFEIIFNNYVTNKSNSFPSGIIGKVPAYDPDVSDKLKYSFIEGNELSLLILNPNTGELKLSKDLDNNRPLEATMKVSVTDGIHQVTAFCTLRVTIITDEMLTNSITVRLENMSQERFLSPLLSLFAEGVAAVLSTSREGVFIFNVQNDTDVSGNILNVTLSASLPGGAPDRYFPSEELQEQIYLNRTLLQKISSQSVLPFDDNICLREPCENYMKCVSVLKFDSSPPFIASDTVLFRPIHPINGLRCRCPAGFTGDYCETEIDLCYSGPCRNNGRCRSREGGLSHRRNFFINCEIDAHSGRCVPGVCKNGGECVNLLVGGFTCNCPSGEYEKPFCEMTTRSFPGQSFITFRGLRQRFHFTVSFMFATRERNALLLYNGRFNEKHDFIAVEIIEEQIQLTFSAGEAKTTVAPFVPGGVSDGQWHSVQLHYYNKPKISHLGLPQGPSGEKVAVVAVDDCDIAMAVRFSSQISNYSCAAQGTQTGQKKSLDLTGPLLLGGVPNLPEDFPIRNRDFVGCMRNLMIDSRSIDMASYIANNGTTEGCPAKKSFCYEGLCQHGAQCENKWNTYFCDCPEGRGGKNCDQVMPSPQHFDGRAIVSWNDPDITIAVPWYISLMFRTRQSIGSTTLMQVNAGDTSQVNLLVSVECMTVILKHFLTFSKIRDKYVRFQVLLGESSKDGKDTKYMANVYLDYDMFMSAEIGNELPGLKLRSLFIGGLLGQSNSVKQGFKGCVQGVRMGETATNTANINMQQALKIHVEEGCDMANPCDSNICPDNSQCTDDWNAHTCVCDPGFFGKDCVDACHLNPCEHLSTCVRKPSSSHGYTCECSQDYYGQYCENKVEKPCPRGWWGSPMCGPCNCDVSKGFNPDCNKTTGECHCKDNYYRPKDSDSCFPCDCFHLGANSRTCDPETGQCPCKAGVIGRQCNRCDNPFSEVTSTGCEVVYEGCPKAFDAGIWWPRTNFGRPVAMNCPKGSIGTAVRHCSDEKGWLPPELFNCTTITFSHLKKLVDLDLHRNESTMDGQKSKDIARMLQNATDQTKSFYGNDVKTTYQLISWILHYESQQQGFNLAAMRDAKFNENIVKAGSAILDASNKEHWDQIQRTEGGTAHLLKNFEEYANTVAQNMRKTYLKPFIIVTENMGDSLDEEHDPATNKRKRHAESLAPFPVAAVIIYKSLGQLLPEHYDPDRRSLRLPNRPAINTPIVSTTVYSEGEPLHIPLERPITLDYNLLETEERTKPVCVFWNHSITVGGAGAWSSKGCDLISRNHTHISCQCNHMTSFAVLMDISKREHGDVLPLKIVTYTTVSASLLALLITFILLAILHKLRSNLHSIHKNLVAALFFSELVFLIGINQTDNPFVCTVIAILLHYFYMCTFAWTFVEGLHIYRMLTEVRNINHGHMRFYYAIGWGIPAIITGLAVGLDPQGYGNPDFCWLSVHDTLIWSFAGPIALVVNIIIFVLAAKASCGRRQRSYEKSGVIPALRMAFLLLLLISATWLLGLMAVNSNVMTFHYLFAIFSCLQVTVVLFLTSVFPKQTNKASIILTIVHSKAQKVEKRFQANTNTFIYCLLSTCRQAQCSVTSIFVNCQTVYVTSNKELTYICVYSDSDSDSELSVDEHSSSYASSHSSDSEDEDMDMKPKWNNERQPLHSTPKGTREGILPSELH</sequence>
<dbReference type="FunFam" id="2.60.40.60:FF:000044">
    <property type="entry name" value="Cadherin, EGF LAG seven-pass G-type receptor 3"/>
    <property type="match status" value="1"/>
</dbReference>
<dbReference type="CDD" id="cd11304">
    <property type="entry name" value="Cadherin_repeat"/>
    <property type="match status" value="9"/>
</dbReference>
<dbReference type="PANTHER" id="PTHR24026:SF36">
    <property type="entry name" value="CADHERIN EGF LAG SEVEN-PASS G-TYPE RECEPTOR 1"/>
    <property type="match status" value="1"/>
</dbReference>
<dbReference type="InterPro" id="IPR002049">
    <property type="entry name" value="LE_dom"/>
</dbReference>
<dbReference type="SUPFAM" id="SSF49899">
    <property type="entry name" value="Concanavalin A-like lectins/glucanases"/>
    <property type="match status" value="2"/>
</dbReference>
<dbReference type="Pfam" id="PF02793">
    <property type="entry name" value="HRM"/>
    <property type="match status" value="1"/>
</dbReference>
<feature type="signal peptide" evidence="27">
    <location>
        <begin position="1"/>
        <end position="22"/>
    </location>
</feature>
<feature type="domain" description="EGF-like" evidence="29">
    <location>
        <begin position="1893"/>
        <end position="1931"/>
    </location>
</feature>
<comment type="similarity">
    <text evidence="3">Belongs to the G-protein coupled receptor 2 family. LN-TM7 subfamily.</text>
</comment>
<dbReference type="SMART" id="SM00112">
    <property type="entry name" value="CA"/>
    <property type="match status" value="9"/>
</dbReference>
<evidence type="ECO:0000256" key="27">
    <source>
        <dbReference type="SAM" id="SignalP"/>
    </source>
</evidence>
<dbReference type="InterPro" id="IPR017981">
    <property type="entry name" value="GPCR_2-like_7TM"/>
</dbReference>
<keyword evidence="16" id="KW-0675">Receptor</keyword>
<dbReference type="SUPFAM" id="SSF49313">
    <property type="entry name" value="Cadherin-like"/>
    <property type="match status" value="9"/>
</dbReference>
<feature type="transmembrane region" description="Helical" evidence="26">
    <location>
        <begin position="2427"/>
        <end position="2444"/>
    </location>
</feature>
<dbReference type="FunFam" id="2.60.120.200:FF:000059">
    <property type="entry name" value="Cadherin EGF LAG seven-pass G-type receptor 1"/>
    <property type="match status" value="1"/>
</dbReference>
<dbReference type="Gene3D" id="4.10.1240.10">
    <property type="entry name" value="GPCR, family 2, extracellular hormone receptor domain"/>
    <property type="match status" value="1"/>
</dbReference>
<evidence type="ECO:0000256" key="25">
    <source>
        <dbReference type="SAM" id="MobiDB-lite"/>
    </source>
</evidence>
<evidence type="ECO:0000256" key="9">
    <source>
        <dbReference type="ARBA" id="ARBA00022729"/>
    </source>
</evidence>
<dbReference type="FunFam" id="2.60.40.60:FF:000040">
    <property type="entry name" value="cadherin EGF LAG seven-pass G-type receptor 3"/>
    <property type="match status" value="1"/>
</dbReference>
<dbReference type="PRINTS" id="PR00249">
    <property type="entry name" value="GPCRSECRETIN"/>
</dbReference>
<dbReference type="FunFam" id="2.10.25.10:FF:000113">
    <property type="entry name" value="Cadherin, EGF LAG seven-pass G-type receptor 3"/>
    <property type="match status" value="1"/>
</dbReference>
<evidence type="ECO:0000256" key="12">
    <source>
        <dbReference type="ARBA" id="ARBA00022989"/>
    </source>
</evidence>
<dbReference type="PROSITE" id="PS50268">
    <property type="entry name" value="CADHERIN_2"/>
    <property type="match status" value="9"/>
</dbReference>
<dbReference type="PROSITE" id="PS01186">
    <property type="entry name" value="EGF_2"/>
    <property type="match status" value="1"/>
</dbReference>
<dbReference type="PROSITE" id="PS50221">
    <property type="entry name" value="GAIN_B"/>
    <property type="match status" value="1"/>
</dbReference>
<dbReference type="PROSITE" id="PS00022">
    <property type="entry name" value="EGF_1"/>
    <property type="match status" value="3"/>
</dbReference>
<reference evidence="35" key="2">
    <citation type="submission" date="2025-09" db="UniProtKB">
        <authorList>
            <consortium name="Ensembl"/>
        </authorList>
    </citation>
    <scope>IDENTIFICATION</scope>
</reference>
<feature type="transmembrane region" description="Helical" evidence="26">
    <location>
        <begin position="2493"/>
        <end position="2513"/>
    </location>
</feature>
<dbReference type="InterPro" id="IPR000152">
    <property type="entry name" value="EGF-type_Asp/Asn_hydroxyl_site"/>
</dbReference>
<feature type="disulfide bond" evidence="23">
    <location>
        <begin position="1921"/>
        <end position="1930"/>
    </location>
</feature>
<dbReference type="FunFam" id="4.10.1240.10:FF:000003">
    <property type="entry name" value="Putative cadherin EGF LAG seven-pass G-type receptor 2"/>
    <property type="match status" value="1"/>
</dbReference>
<evidence type="ECO:0000259" key="31">
    <source>
        <dbReference type="PROSITE" id="PS50221"/>
    </source>
</evidence>
<feature type="domain" description="EGF-like" evidence="29">
    <location>
        <begin position="1395"/>
        <end position="1433"/>
    </location>
</feature>
<dbReference type="SMART" id="SM00008">
    <property type="entry name" value="HormR"/>
    <property type="match status" value="1"/>
</dbReference>
<feature type="disulfide bond" evidence="23">
    <location>
        <begin position="1346"/>
        <end position="1355"/>
    </location>
</feature>
<feature type="domain" description="EGF-like" evidence="29">
    <location>
        <begin position="1641"/>
        <end position="1677"/>
    </location>
</feature>
<dbReference type="PANTHER" id="PTHR24026">
    <property type="entry name" value="FAT ATYPICAL CADHERIN-RELATED"/>
    <property type="match status" value="1"/>
</dbReference>
<feature type="chain" id="PRO_5025444515" description="Cadherin EGF LAG seven-pass G-type receptor 1" evidence="27">
    <location>
        <begin position="23"/>
        <end position="2755"/>
    </location>
</feature>
<keyword evidence="19" id="KW-0379">Hydroxylation</keyword>
<dbReference type="Pfam" id="PF00053">
    <property type="entry name" value="EGF_laminin"/>
    <property type="match status" value="1"/>
</dbReference>
<dbReference type="SMART" id="SM00181">
    <property type="entry name" value="EGF"/>
    <property type="match status" value="5"/>
</dbReference>
<feature type="domain" description="Cadherin" evidence="34">
    <location>
        <begin position="889"/>
        <end position="994"/>
    </location>
</feature>
<dbReference type="SMART" id="SM00179">
    <property type="entry name" value="EGF_CA"/>
    <property type="match status" value="3"/>
</dbReference>
<dbReference type="InterPro" id="IPR020894">
    <property type="entry name" value="Cadherin_CS"/>
</dbReference>
<feature type="transmembrane region" description="Helical" evidence="26">
    <location>
        <begin position="2391"/>
        <end position="2415"/>
    </location>
</feature>
<dbReference type="FunFam" id="1.25.40.610:FF:000005">
    <property type="entry name" value="cadherin EGF LAG seven-pass G-type receptor 2"/>
    <property type="match status" value="1"/>
</dbReference>
<dbReference type="Pfam" id="PF00008">
    <property type="entry name" value="EGF"/>
    <property type="match status" value="2"/>
</dbReference>
<dbReference type="Pfam" id="PF00028">
    <property type="entry name" value="Cadherin"/>
    <property type="match status" value="8"/>
</dbReference>
<feature type="domain" description="Cadherin" evidence="34">
    <location>
        <begin position="579"/>
        <end position="683"/>
    </location>
</feature>
<feature type="domain" description="Cadherin" evidence="34">
    <location>
        <begin position="257"/>
        <end position="364"/>
    </location>
</feature>
<evidence type="ECO:0000256" key="24">
    <source>
        <dbReference type="PROSITE-ProRule" id="PRU00460"/>
    </source>
</evidence>
<feature type="domain" description="G-protein coupled receptors family 2 profile 1" evidence="32">
    <location>
        <begin position="2020"/>
        <end position="2093"/>
    </location>
</feature>
<dbReference type="InterPro" id="IPR057244">
    <property type="entry name" value="GAIN_B"/>
</dbReference>
<feature type="transmembrane region" description="Helical" evidence="26">
    <location>
        <begin position="2600"/>
        <end position="2623"/>
    </location>
</feature>
<proteinExistence type="inferred from homology"/>
<dbReference type="FunFam" id="2.60.40.60:FF:000029">
    <property type="entry name" value="Cadherin EGF LAG seven-pass G-type receptor 3"/>
    <property type="match status" value="1"/>
</dbReference>
<dbReference type="InterPro" id="IPR046338">
    <property type="entry name" value="GAIN_dom_sf"/>
</dbReference>
<feature type="disulfide bond" evidence="24">
    <location>
        <begin position="1990"/>
        <end position="2007"/>
    </location>
</feature>
<dbReference type="FunFam" id="2.60.120.200:FF:000020">
    <property type="entry name" value="Cadherin EGF LAG seven-pass G-type receptor 2"/>
    <property type="match status" value="1"/>
</dbReference>
<evidence type="ECO:0000256" key="22">
    <source>
        <dbReference type="PROSITE-ProRule" id="PRU00043"/>
    </source>
</evidence>
<evidence type="ECO:0000256" key="4">
    <source>
        <dbReference type="ARBA" id="ARBA00022473"/>
    </source>
</evidence>
<evidence type="ECO:0000256" key="18">
    <source>
        <dbReference type="ARBA" id="ARBA00023224"/>
    </source>
</evidence>
<feature type="disulfide bond" evidence="24">
    <location>
        <begin position="2009"/>
        <end position="2018"/>
    </location>
</feature>
<comment type="caution">
    <text evidence="23">Lacks conserved residue(s) required for the propagation of feature annotation.</text>
</comment>
<evidence type="ECO:0000259" key="30">
    <source>
        <dbReference type="PROSITE" id="PS50027"/>
    </source>
</evidence>
<keyword evidence="5" id="KW-1003">Cell membrane</keyword>
<name>A0A671KXK0_9TELE</name>
<keyword evidence="8 26" id="KW-0812">Transmembrane</keyword>
<evidence type="ECO:0000313" key="35">
    <source>
        <dbReference type="Ensembl" id="ENSSANP00000012384.1"/>
    </source>
</evidence>
<dbReference type="FunFam" id="2.10.25.10:FF:000011">
    <property type="entry name" value="Cadherin EGF LAG seven-pass G-type receptor"/>
    <property type="match status" value="1"/>
</dbReference>
<evidence type="ECO:0000256" key="23">
    <source>
        <dbReference type="PROSITE-ProRule" id="PRU00076"/>
    </source>
</evidence>
<evidence type="ECO:0000256" key="6">
    <source>
        <dbReference type="ARBA" id="ARBA00022536"/>
    </source>
</evidence>
<dbReference type="SMART" id="SM00180">
    <property type="entry name" value="EGF_Lam"/>
    <property type="match status" value="1"/>
</dbReference>
<evidence type="ECO:0000256" key="16">
    <source>
        <dbReference type="ARBA" id="ARBA00023170"/>
    </source>
</evidence>
<evidence type="ECO:0000259" key="34">
    <source>
        <dbReference type="PROSITE" id="PS50268"/>
    </source>
</evidence>
<keyword evidence="14 26" id="KW-0472">Membrane</keyword>
<dbReference type="Pfam" id="PF00002">
    <property type="entry name" value="7tm_2"/>
    <property type="match status" value="1"/>
</dbReference>
<keyword evidence="36" id="KW-1185">Reference proteome</keyword>
<dbReference type="InterPro" id="IPR056286">
    <property type="entry name" value="Cadherin_CELSR1-3_9th"/>
</dbReference>
<dbReference type="Gene3D" id="2.60.40.60">
    <property type="entry name" value="Cadherins"/>
    <property type="match status" value="9"/>
</dbReference>
<keyword evidence="13" id="KW-0297">G-protein coupled receptor</keyword>
<feature type="disulfide bond" evidence="23">
    <location>
        <begin position="1667"/>
        <end position="1676"/>
    </location>
</feature>
<dbReference type="Gene3D" id="2.60.220.50">
    <property type="match status" value="1"/>
</dbReference>
<dbReference type="PROSITE" id="PS50227">
    <property type="entry name" value="G_PROTEIN_RECEP_F2_3"/>
    <property type="match status" value="1"/>
</dbReference>
<dbReference type="Pfam" id="PF01825">
    <property type="entry name" value="GPS"/>
    <property type="match status" value="1"/>
</dbReference>
<evidence type="ECO:0000256" key="15">
    <source>
        <dbReference type="ARBA" id="ARBA00023157"/>
    </source>
</evidence>
<organism evidence="35 36">
    <name type="scientific">Sinocyclocheilus anshuiensis</name>
    <dbReference type="NCBI Taxonomy" id="1608454"/>
    <lineage>
        <taxon>Eukaryota</taxon>
        <taxon>Metazoa</taxon>
        <taxon>Chordata</taxon>
        <taxon>Craniata</taxon>
        <taxon>Vertebrata</taxon>
        <taxon>Euteleostomi</taxon>
        <taxon>Actinopterygii</taxon>
        <taxon>Neopterygii</taxon>
        <taxon>Teleostei</taxon>
        <taxon>Ostariophysi</taxon>
        <taxon>Cypriniformes</taxon>
        <taxon>Cyprinidae</taxon>
        <taxon>Cyprininae</taxon>
        <taxon>Sinocyclocheilus</taxon>
    </lineage>
</organism>
<protein>
    <recommendedName>
        <fullName evidence="21">Cadherin EGF LAG seven-pass G-type receptor 1</fullName>
    </recommendedName>
</protein>
<feature type="transmembrane region" description="Helical" evidence="26">
    <location>
        <begin position="2533"/>
        <end position="2552"/>
    </location>
</feature>
<dbReference type="InterPro" id="IPR002126">
    <property type="entry name" value="Cadherin-like_dom"/>
</dbReference>
<keyword evidence="4" id="KW-0217">Developmental protein</keyword>
<dbReference type="InterPro" id="IPR001881">
    <property type="entry name" value="EGF-like_Ca-bd_dom"/>
</dbReference>
<dbReference type="InterPro" id="IPR001879">
    <property type="entry name" value="GPCR_2_extracellular_dom"/>
</dbReference>
<keyword evidence="12 26" id="KW-1133">Transmembrane helix</keyword>
<dbReference type="GO" id="GO:0007156">
    <property type="term" value="P:homophilic cell adhesion via plasma membrane adhesion molecules"/>
    <property type="evidence" value="ECO:0007669"/>
    <property type="project" value="InterPro"/>
</dbReference>
<evidence type="ECO:0000256" key="19">
    <source>
        <dbReference type="ARBA" id="ARBA00023278"/>
    </source>
</evidence>
<dbReference type="InterPro" id="IPR000832">
    <property type="entry name" value="GPCR_2_secretin-like"/>
</dbReference>
<feature type="domain" description="Laminin G" evidence="28">
    <location>
        <begin position="1434"/>
        <end position="1638"/>
    </location>
</feature>
<dbReference type="SMART" id="SM00303">
    <property type="entry name" value="GPS"/>
    <property type="match status" value="1"/>
</dbReference>
<evidence type="ECO:0000256" key="13">
    <source>
        <dbReference type="ARBA" id="ARBA00023040"/>
    </source>
</evidence>
<dbReference type="Pfam" id="PF02210">
    <property type="entry name" value="Laminin_G_2"/>
    <property type="match status" value="1"/>
</dbReference>
<evidence type="ECO:0000259" key="33">
    <source>
        <dbReference type="PROSITE" id="PS50261"/>
    </source>
</evidence>
<dbReference type="PRINTS" id="PR00205">
    <property type="entry name" value="CADHERIN"/>
</dbReference>
<dbReference type="GO" id="GO:0004930">
    <property type="term" value="F:G protein-coupled receptor activity"/>
    <property type="evidence" value="ECO:0007669"/>
    <property type="project" value="UniProtKB-KW"/>
</dbReference>
<feature type="transmembrane region" description="Helical" evidence="26">
    <location>
        <begin position="2450"/>
        <end position="2472"/>
    </location>
</feature>
<dbReference type="FunFam" id="2.10.25.10:FF:000047">
    <property type="entry name" value="Cadherin EGF LAG seven-pass G-type receptor 2"/>
    <property type="match status" value="1"/>
</dbReference>
<keyword evidence="9 27" id="KW-0732">Signal</keyword>
<evidence type="ECO:0000256" key="21">
    <source>
        <dbReference type="ARBA" id="ARBA00071749"/>
    </source>
</evidence>
<feature type="domain" description="Cadherin" evidence="34">
    <location>
        <begin position="786"/>
        <end position="888"/>
    </location>
</feature>
<evidence type="ECO:0000259" key="29">
    <source>
        <dbReference type="PROSITE" id="PS50026"/>
    </source>
</evidence>
<feature type="transmembrane region" description="Helical" evidence="26">
    <location>
        <begin position="2573"/>
        <end position="2594"/>
    </location>
</feature>
<dbReference type="Proteomes" id="UP000472260">
    <property type="component" value="Unassembled WGS sequence"/>
</dbReference>
<keyword evidence="15 23" id="KW-1015">Disulfide bond</keyword>
<evidence type="ECO:0000256" key="7">
    <source>
        <dbReference type="ARBA" id="ARBA00022553"/>
    </source>
</evidence>
<dbReference type="Gene3D" id="2.170.300.10">
    <property type="entry name" value="Tie2 ligand-binding domain superfamily"/>
    <property type="match status" value="1"/>
</dbReference>
<dbReference type="FunFam" id="1.20.1070.10:FF:000123">
    <property type="entry name" value="cadherin EGF LAG seven-pass G-type receptor 1 isoform X2"/>
    <property type="match status" value="1"/>
</dbReference>
<dbReference type="Pfam" id="PF23592">
    <property type="entry name" value="Cadherin_CELSR2_9th"/>
    <property type="match status" value="1"/>
</dbReference>
<dbReference type="GO" id="GO:0005886">
    <property type="term" value="C:plasma membrane"/>
    <property type="evidence" value="ECO:0007669"/>
    <property type="project" value="UniProtKB-SubCell"/>
</dbReference>
<dbReference type="FunFam" id="2.10.25.10:FF:000156">
    <property type="entry name" value="cadherin EGF LAG seven-pass G-type receptor 2"/>
    <property type="match status" value="1"/>
</dbReference>
<dbReference type="FunFam" id="2.10.25.10:FF:001046">
    <property type="entry name" value="Cadherin EGF LAG seven-pass G-type receptor 1a"/>
    <property type="match status" value="1"/>
</dbReference>
<evidence type="ECO:0000256" key="20">
    <source>
        <dbReference type="ARBA" id="ARBA00023292"/>
    </source>
</evidence>
<dbReference type="FunFam" id="2.170.300.10:FF:000011">
    <property type="entry name" value="cadherin EGF LAG seven-pass G-type receptor 1"/>
    <property type="match status" value="1"/>
</dbReference>
<feature type="region of interest" description="Disordered" evidence="25">
    <location>
        <begin position="2703"/>
        <end position="2755"/>
    </location>
</feature>
<dbReference type="InterPro" id="IPR000742">
    <property type="entry name" value="EGF"/>
</dbReference>
<evidence type="ECO:0000256" key="14">
    <source>
        <dbReference type="ARBA" id="ARBA00023136"/>
    </source>
</evidence>
<dbReference type="GO" id="GO:0009653">
    <property type="term" value="P:anatomical structure morphogenesis"/>
    <property type="evidence" value="ECO:0007669"/>
    <property type="project" value="UniProtKB-ARBA"/>
</dbReference>
<dbReference type="PROSITE" id="PS50026">
    <property type="entry name" value="EGF_3"/>
    <property type="match status" value="5"/>
</dbReference>
<dbReference type="Gene3D" id="1.20.1070.10">
    <property type="entry name" value="Rhodopsin 7-helix transmembrane proteins"/>
    <property type="match status" value="1"/>
</dbReference>
<dbReference type="InterPro" id="IPR013320">
    <property type="entry name" value="ConA-like_dom_sf"/>
</dbReference>
<keyword evidence="20 24" id="KW-0424">Laminin EGF-like domain</keyword>
<keyword evidence="18" id="KW-0807">Transducer</keyword>
<evidence type="ECO:0000256" key="5">
    <source>
        <dbReference type="ARBA" id="ARBA00022475"/>
    </source>
</evidence>
<dbReference type="FunFam" id="2.60.40.60:FF:000023">
    <property type="entry name" value="Cadherin EGF LAG seven-pass G-type receptor 3"/>
    <property type="match status" value="2"/>
</dbReference>
<dbReference type="PROSITE" id="PS00010">
    <property type="entry name" value="ASX_HYDROXYL"/>
    <property type="match status" value="1"/>
</dbReference>
<dbReference type="Ensembl" id="ENSSANT00000013237.1">
    <property type="protein sequence ID" value="ENSSANP00000012384.1"/>
    <property type="gene ID" value="ENSSANG00000005859.1"/>
</dbReference>
<comment type="function">
    <text evidence="1">Receptor that may have an important role in cell/cell signaling during nervous system formation.</text>
</comment>
<evidence type="ECO:0000256" key="3">
    <source>
        <dbReference type="ARBA" id="ARBA00010933"/>
    </source>
</evidence>
<evidence type="ECO:0000256" key="26">
    <source>
        <dbReference type="SAM" id="Phobius"/>
    </source>
</evidence>
<keyword evidence="6 23" id="KW-0245">EGF-like domain</keyword>
<evidence type="ECO:0000256" key="1">
    <source>
        <dbReference type="ARBA" id="ARBA00002066"/>
    </source>
</evidence>
<dbReference type="PROSITE" id="PS50027">
    <property type="entry name" value="EGF_LAM_2"/>
    <property type="match status" value="1"/>
</dbReference>
<feature type="disulfide bond" evidence="24">
    <location>
        <begin position="1988"/>
        <end position="2000"/>
    </location>
</feature>
<evidence type="ECO:0000259" key="32">
    <source>
        <dbReference type="PROSITE" id="PS50227"/>
    </source>
</evidence>
<dbReference type="GO" id="GO:0005509">
    <property type="term" value="F:calcium ion binding"/>
    <property type="evidence" value="ECO:0007669"/>
    <property type="project" value="UniProtKB-UniRule"/>
</dbReference>
<feature type="domain" description="Cadherin" evidence="34">
    <location>
        <begin position="684"/>
        <end position="785"/>
    </location>
</feature>
<feature type="domain" description="Cadherin" evidence="34">
    <location>
        <begin position="473"/>
        <end position="578"/>
    </location>
</feature>
<dbReference type="Gene3D" id="2.10.25.10">
    <property type="entry name" value="Laminin"/>
    <property type="match status" value="5"/>
</dbReference>
<feature type="compositionally biased region" description="Basic and acidic residues" evidence="25">
    <location>
        <begin position="2726"/>
        <end position="2737"/>
    </location>
</feature>
<comment type="subcellular location">
    <subcellularLocation>
        <location evidence="2">Cell membrane</location>
        <topology evidence="2">Multi-pass membrane protein</topology>
    </subcellularLocation>
</comment>
<dbReference type="SMART" id="SM00282">
    <property type="entry name" value="LamG"/>
    <property type="match status" value="2"/>
</dbReference>
<evidence type="ECO:0000256" key="17">
    <source>
        <dbReference type="ARBA" id="ARBA00023180"/>
    </source>
</evidence>